<gene>
    <name evidence="1" type="ORF">SAMN02745781_01866</name>
</gene>
<dbReference type="RefSeq" id="WP_165614818.1">
    <property type="nucleotide sequence ID" value="NZ_FQUH01000007.1"/>
</dbReference>
<evidence type="ECO:0000313" key="1">
    <source>
        <dbReference type="EMBL" id="SHF26847.1"/>
    </source>
</evidence>
<organism evidence="1 2">
    <name type="scientific">Vibrio gazogenes DSM 21264 = NBRC 103151</name>
    <dbReference type="NCBI Taxonomy" id="1123492"/>
    <lineage>
        <taxon>Bacteria</taxon>
        <taxon>Pseudomonadati</taxon>
        <taxon>Pseudomonadota</taxon>
        <taxon>Gammaproteobacteria</taxon>
        <taxon>Vibrionales</taxon>
        <taxon>Vibrionaceae</taxon>
        <taxon>Vibrio</taxon>
    </lineage>
</organism>
<reference evidence="2" key="1">
    <citation type="submission" date="2016-11" db="EMBL/GenBank/DDBJ databases">
        <authorList>
            <person name="Varghese N."/>
            <person name="Submissions S."/>
        </authorList>
    </citation>
    <scope>NUCLEOTIDE SEQUENCE [LARGE SCALE GENOMIC DNA]</scope>
    <source>
        <strain evidence="2">DSM 21264</strain>
    </source>
</reference>
<evidence type="ECO:0000313" key="2">
    <source>
        <dbReference type="Proteomes" id="UP000184159"/>
    </source>
</evidence>
<sequence>MSNKNTNSINISDKKIKTKKISHNKNSVNNLLQRIAGGQSGVVLEVLF</sequence>
<dbReference type="AlphaFoldDB" id="A0A1M5A9T5"/>
<keyword evidence="2" id="KW-1185">Reference proteome</keyword>
<proteinExistence type="predicted"/>
<accession>A0A1M5A9T5</accession>
<protein>
    <submittedName>
        <fullName evidence="1">Uncharacterized protein</fullName>
    </submittedName>
</protein>
<dbReference type="Proteomes" id="UP000184159">
    <property type="component" value="Unassembled WGS sequence"/>
</dbReference>
<name>A0A1M5A9T5_VIBGA</name>
<dbReference type="EMBL" id="FQUH01000007">
    <property type="protein sequence ID" value="SHF26847.1"/>
    <property type="molecule type" value="Genomic_DNA"/>
</dbReference>